<organism evidence="2 3">
    <name type="scientific">Ramazzottius varieornatus</name>
    <name type="common">Water bear</name>
    <name type="synonym">Tardigrade</name>
    <dbReference type="NCBI Taxonomy" id="947166"/>
    <lineage>
        <taxon>Eukaryota</taxon>
        <taxon>Metazoa</taxon>
        <taxon>Ecdysozoa</taxon>
        <taxon>Tardigrada</taxon>
        <taxon>Eutardigrada</taxon>
        <taxon>Parachela</taxon>
        <taxon>Hypsibioidea</taxon>
        <taxon>Ramazzottiidae</taxon>
        <taxon>Ramazzottius</taxon>
    </lineage>
</organism>
<dbReference type="AlphaFoldDB" id="A0A1D1V0C4"/>
<keyword evidence="3" id="KW-1185">Reference proteome</keyword>
<reference evidence="2 3" key="1">
    <citation type="journal article" date="2016" name="Nat. Commun.">
        <title>Extremotolerant tardigrade genome and improved radiotolerance of human cultured cells by tardigrade-unique protein.</title>
        <authorList>
            <person name="Hashimoto T."/>
            <person name="Horikawa D.D."/>
            <person name="Saito Y."/>
            <person name="Kuwahara H."/>
            <person name="Kozuka-Hata H."/>
            <person name="Shin-I T."/>
            <person name="Minakuchi Y."/>
            <person name="Ohishi K."/>
            <person name="Motoyama A."/>
            <person name="Aizu T."/>
            <person name="Enomoto A."/>
            <person name="Kondo K."/>
            <person name="Tanaka S."/>
            <person name="Hara Y."/>
            <person name="Koshikawa S."/>
            <person name="Sagara H."/>
            <person name="Miura T."/>
            <person name="Yokobori S."/>
            <person name="Miyagawa K."/>
            <person name="Suzuki Y."/>
            <person name="Kubo T."/>
            <person name="Oyama M."/>
            <person name="Kohara Y."/>
            <person name="Fujiyama A."/>
            <person name="Arakawa K."/>
            <person name="Katayama T."/>
            <person name="Toyoda A."/>
            <person name="Kunieda T."/>
        </authorList>
    </citation>
    <scope>NUCLEOTIDE SEQUENCE [LARGE SCALE GENOMIC DNA]</scope>
    <source>
        <strain evidence="2 3">YOKOZUNA-1</strain>
    </source>
</reference>
<evidence type="ECO:0000313" key="3">
    <source>
        <dbReference type="Proteomes" id="UP000186922"/>
    </source>
</evidence>
<sequence length="303" mass="33518">MAEAQTLERHKENSCHWSVPTDPRRKPHAPAQQSQDRLPPPTVPRHATFQPGPTVHFCSAPPVAQFRPPPPPMPFPRGFPPHSHVVVHHHIMPLPPMFAAPPFQPPFICLPSPAQLLDRPLVRPPAPVIPATGGGHSSTHGTEKNRAEKEGDCAKKDELQEKAERLEREISKVIREAAIKLYQVEVGSVGKEAEKPNKTVEVPAPKKRQRPVVRKEVRVRRPALTAEGSSKTYELGATSRIKPASCSFDRVFYLKDGDPVVVSELTVEGGTTWAHETLFAPANGLLATSTILKFICPFTKRRM</sequence>
<dbReference type="Proteomes" id="UP000186922">
    <property type="component" value="Unassembled WGS sequence"/>
</dbReference>
<accession>A0A1D1V0C4</accession>
<feature type="region of interest" description="Disordered" evidence="1">
    <location>
        <begin position="1"/>
        <end position="52"/>
    </location>
</feature>
<evidence type="ECO:0000256" key="1">
    <source>
        <dbReference type="SAM" id="MobiDB-lite"/>
    </source>
</evidence>
<gene>
    <name evidence="2" type="primary">RvY_06949</name>
    <name evidence="2" type="synonym">RvY_06949.1</name>
    <name evidence="2" type="ORF">RvY_06949-1</name>
</gene>
<evidence type="ECO:0000313" key="2">
    <source>
        <dbReference type="EMBL" id="GAU95309.1"/>
    </source>
</evidence>
<feature type="compositionally biased region" description="Basic and acidic residues" evidence="1">
    <location>
        <begin position="1"/>
        <end position="14"/>
    </location>
</feature>
<feature type="region of interest" description="Disordered" evidence="1">
    <location>
        <begin position="129"/>
        <end position="155"/>
    </location>
</feature>
<proteinExistence type="predicted"/>
<comment type="caution">
    <text evidence="2">The sequence shown here is derived from an EMBL/GenBank/DDBJ whole genome shotgun (WGS) entry which is preliminary data.</text>
</comment>
<protein>
    <submittedName>
        <fullName evidence="2">Uncharacterized protein</fullName>
    </submittedName>
</protein>
<dbReference type="EMBL" id="BDGG01000003">
    <property type="protein sequence ID" value="GAU95309.1"/>
    <property type="molecule type" value="Genomic_DNA"/>
</dbReference>
<feature type="compositionally biased region" description="Basic and acidic residues" evidence="1">
    <location>
        <begin position="141"/>
        <end position="155"/>
    </location>
</feature>
<name>A0A1D1V0C4_RAMVA</name>